<comment type="caution">
    <text evidence="10">The sequence shown here is derived from an EMBL/GenBank/DDBJ whole genome shotgun (WGS) entry which is preliminary data.</text>
</comment>
<dbReference type="Gene3D" id="3.50.50.60">
    <property type="entry name" value="FAD/NAD(P)-binding domain"/>
    <property type="match status" value="2"/>
</dbReference>
<keyword evidence="5" id="KW-0274">FAD</keyword>
<evidence type="ECO:0000313" key="10">
    <source>
        <dbReference type="EMBL" id="MEA0970326.1"/>
    </source>
</evidence>
<dbReference type="SUPFAM" id="SSF51905">
    <property type="entry name" value="FAD/NAD(P)-binding domain"/>
    <property type="match status" value="1"/>
</dbReference>
<name>A0ABU5NAZ9_9RICK</name>
<dbReference type="EMBL" id="JARJFB010000011">
    <property type="protein sequence ID" value="MEA0970326.1"/>
    <property type="molecule type" value="Genomic_DNA"/>
</dbReference>
<keyword evidence="11" id="KW-1185">Reference proteome</keyword>
<dbReference type="PRINTS" id="PR00420">
    <property type="entry name" value="RNGMNOXGNASE"/>
</dbReference>
<dbReference type="InterPro" id="IPR002938">
    <property type="entry name" value="FAD-bd"/>
</dbReference>
<proteinExistence type="inferred from homology"/>
<evidence type="ECO:0000256" key="1">
    <source>
        <dbReference type="ARBA" id="ARBA00001974"/>
    </source>
</evidence>
<comment type="cofactor">
    <cofactor evidence="1">
        <name>FAD</name>
        <dbReference type="ChEBI" id="CHEBI:57692"/>
    </cofactor>
</comment>
<dbReference type="RefSeq" id="WP_322776228.1">
    <property type="nucleotide sequence ID" value="NZ_JARJFB010000011.1"/>
</dbReference>
<dbReference type="InterPro" id="IPR018168">
    <property type="entry name" value="Ubi_Hdrlase_CS"/>
</dbReference>
<dbReference type="PANTHER" id="PTHR43876">
    <property type="entry name" value="UBIQUINONE BIOSYNTHESIS MONOOXYGENASE COQ6, MITOCHONDRIAL"/>
    <property type="match status" value="1"/>
</dbReference>
<dbReference type="Pfam" id="PF01494">
    <property type="entry name" value="FAD_binding_3"/>
    <property type="match status" value="1"/>
</dbReference>
<sequence>MLPKIIPNLRLNETNEFQDDLAQPILIGEHKGDKKNSLSHLKTGFGITVIGCGLSGMITALSFAARGINSTIIERQNIESPSFFNDIRTTALTDSSKVFFEKLGIWEKIASISGPINDIYVADNKAPEMVHFASNELQVGQVMGYLVENKNFKKLLLTEVLTNKHITIIDNSSYDVKENNNNKCILTLNGSVHECDLLVVCDGSNSQTRQKYFSCETNKPYTQYALTFIVQHEKPHEGSAVEHFMPTGPFAILPLKDQNFSSVVWTIKSDMKDAVLNLPKDEFLHMVQQNFGLFLGDITIKSEIASFPLRAYSTNKYYNKRIVLVADSAHVIHPLAGQGLNQGIKDIESLASNILEFGANTHSLETYQNMRKNDNNAMLEITDTLNTLFSNNSRILHTVRQFGFKAAEKVSPFKKLLIKYAMGRRK</sequence>
<evidence type="ECO:0000256" key="2">
    <source>
        <dbReference type="ARBA" id="ARBA00004749"/>
    </source>
</evidence>
<keyword evidence="8" id="KW-0472">Membrane</keyword>
<reference evidence="10 11" key="1">
    <citation type="submission" date="2023-03" db="EMBL/GenBank/DDBJ databases">
        <title>Host association and intracellularity evolved multiple times independently in the Rickettsiales.</title>
        <authorList>
            <person name="Castelli M."/>
            <person name="Nardi T."/>
            <person name="Gammuto L."/>
            <person name="Bellinzona G."/>
            <person name="Sabaneyeva E."/>
            <person name="Potekhin A."/>
            <person name="Serra V."/>
            <person name="Petroni G."/>
            <person name="Sassera D."/>
        </authorList>
    </citation>
    <scope>NUCLEOTIDE SEQUENCE [LARGE SCALE GENOMIC DNA]</scope>
    <source>
        <strain evidence="10 11">Sr 2-6</strain>
    </source>
</reference>
<comment type="similarity">
    <text evidence="3">Belongs to the UbiH/COQ6 family.</text>
</comment>
<dbReference type="InterPro" id="IPR051205">
    <property type="entry name" value="UbiH/COQ6_monooxygenase"/>
</dbReference>
<comment type="pathway">
    <text evidence="2">Cofactor biosynthesis; ubiquinone biosynthesis.</text>
</comment>
<dbReference type="InterPro" id="IPR010971">
    <property type="entry name" value="UbiH/COQ6"/>
</dbReference>
<dbReference type="PANTHER" id="PTHR43876:SF7">
    <property type="entry name" value="UBIQUINONE BIOSYNTHESIS MONOOXYGENASE COQ6, MITOCHONDRIAL"/>
    <property type="match status" value="1"/>
</dbReference>
<keyword evidence="6" id="KW-0560">Oxidoreductase</keyword>
<evidence type="ECO:0000256" key="7">
    <source>
        <dbReference type="ARBA" id="ARBA00023033"/>
    </source>
</evidence>
<dbReference type="Proteomes" id="UP001291687">
    <property type="component" value="Unassembled WGS sequence"/>
</dbReference>
<dbReference type="NCBIfam" id="TIGR01988">
    <property type="entry name" value="Ubi-OHases"/>
    <property type="match status" value="1"/>
</dbReference>
<keyword evidence="8" id="KW-1133">Transmembrane helix</keyword>
<evidence type="ECO:0000256" key="5">
    <source>
        <dbReference type="ARBA" id="ARBA00022827"/>
    </source>
</evidence>
<organism evidence="10 11">
    <name type="scientific">Candidatus Megaera venefica</name>
    <dbReference type="NCBI Taxonomy" id="2055910"/>
    <lineage>
        <taxon>Bacteria</taxon>
        <taxon>Pseudomonadati</taxon>
        <taxon>Pseudomonadota</taxon>
        <taxon>Alphaproteobacteria</taxon>
        <taxon>Rickettsiales</taxon>
        <taxon>Rickettsiaceae</taxon>
        <taxon>Candidatus Megaera</taxon>
    </lineage>
</organism>
<protein>
    <submittedName>
        <fullName evidence="10">2-octaprenyl-6-methoxyphenyl hydroxylase</fullName>
    </submittedName>
</protein>
<evidence type="ECO:0000256" key="4">
    <source>
        <dbReference type="ARBA" id="ARBA00022630"/>
    </source>
</evidence>
<evidence type="ECO:0000256" key="8">
    <source>
        <dbReference type="SAM" id="Phobius"/>
    </source>
</evidence>
<dbReference type="PROSITE" id="PS01304">
    <property type="entry name" value="UBIH"/>
    <property type="match status" value="1"/>
</dbReference>
<accession>A0ABU5NAZ9</accession>
<evidence type="ECO:0000259" key="9">
    <source>
        <dbReference type="Pfam" id="PF01494"/>
    </source>
</evidence>
<gene>
    <name evidence="10" type="ORF">Megvenef_00285</name>
</gene>
<evidence type="ECO:0000313" key="11">
    <source>
        <dbReference type="Proteomes" id="UP001291687"/>
    </source>
</evidence>
<keyword evidence="4" id="KW-0285">Flavoprotein</keyword>
<keyword evidence="7" id="KW-0503">Monooxygenase</keyword>
<evidence type="ECO:0000256" key="6">
    <source>
        <dbReference type="ARBA" id="ARBA00023002"/>
    </source>
</evidence>
<evidence type="ECO:0000256" key="3">
    <source>
        <dbReference type="ARBA" id="ARBA00005349"/>
    </source>
</evidence>
<keyword evidence="8" id="KW-0812">Transmembrane</keyword>
<feature type="transmembrane region" description="Helical" evidence="8">
    <location>
        <begin position="44"/>
        <end position="65"/>
    </location>
</feature>
<feature type="domain" description="FAD-binding" evidence="9">
    <location>
        <begin position="48"/>
        <end position="379"/>
    </location>
</feature>
<dbReference type="InterPro" id="IPR036188">
    <property type="entry name" value="FAD/NAD-bd_sf"/>
</dbReference>